<reference evidence="3" key="1">
    <citation type="submission" date="2018-05" db="EMBL/GenBank/DDBJ databases">
        <authorList>
            <person name="Lanie J.A."/>
            <person name="Ng W.-L."/>
            <person name="Kazmierczak K.M."/>
            <person name="Andrzejewski T.M."/>
            <person name="Davidsen T.M."/>
            <person name="Wayne K.J."/>
            <person name="Tettelin H."/>
            <person name="Glass J.I."/>
            <person name="Rusch D."/>
            <person name="Podicherti R."/>
            <person name="Tsui H.-C.T."/>
            <person name="Winkler M.E."/>
        </authorList>
    </citation>
    <scope>NUCLEOTIDE SEQUENCE</scope>
</reference>
<gene>
    <name evidence="3" type="ORF">METZ01_LOCUS47826</name>
</gene>
<keyword evidence="2" id="KW-0472">Membrane</keyword>
<organism evidence="3">
    <name type="scientific">marine metagenome</name>
    <dbReference type="NCBI Taxonomy" id="408172"/>
    <lineage>
        <taxon>unclassified sequences</taxon>
        <taxon>metagenomes</taxon>
        <taxon>ecological metagenomes</taxon>
    </lineage>
</organism>
<keyword evidence="1" id="KW-0175">Coiled coil</keyword>
<sequence length="54" mass="6303">MDSFPFISILVLVFAVVIIGEMMKLKKEVRRLTKLSQHLKDDIEKQKEELTQGQ</sequence>
<keyword evidence="2" id="KW-1133">Transmembrane helix</keyword>
<evidence type="ECO:0000256" key="2">
    <source>
        <dbReference type="SAM" id="Phobius"/>
    </source>
</evidence>
<name>A0A381RSY1_9ZZZZ</name>
<evidence type="ECO:0000256" key="1">
    <source>
        <dbReference type="SAM" id="Coils"/>
    </source>
</evidence>
<dbReference type="AlphaFoldDB" id="A0A381RSY1"/>
<keyword evidence="2" id="KW-0812">Transmembrane</keyword>
<feature type="transmembrane region" description="Helical" evidence="2">
    <location>
        <begin position="6"/>
        <end position="25"/>
    </location>
</feature>
<evidence type="ECO:0000313" key="3">
    <source>
        <dbReference type="EMBL" id="SUZ94972.1"/>
    </source>
</evidence>
<dbReference type="EMBL" id="UINC01002282">
    <property type="protein sequence ID" value="SUZ94972.1"/>
    <property type="molecule type" value="Genomic_DNA"/>
</dbReference>
<accession>A0A381RSY1</accession>
<feature type="coiled-coil region" evidence="1">
    <location>
        <begin position="22"/>
        <end position="49"/>
    </location>
</feature>
<proteinExistence type="predicted"/>
<protein>
    <submittedName>
        <fullName evidence="3">Uncharacterized protein</fullName>
    </submittedName>
</protein>